<protein>
    <submittedName>
        <fullName evidence="1">Uncharacterized protein</fullName>
    </submittedName>
</protein>
<dbReference type="RefSeq" id="WP_127056453.1">
    <property type="nucleotide sequence ID" value="NZ_RSCM01000022.1"/>
</dbReference>
<proteinExistence type="predicted"/>
<reference evidence="1 2" key="1">
    <citation type="journal article" date="2019" name="Genome Biol. Evol.">
        <title>Day and night: Metabolic profiles and evolutionary relationships of six axenic non-marine cyanobacteria.</title>
        <authorList>
            <person name="Will S.E."/>
            <person name="Henke P."/>
            <person name="Boedeker C."/>
            <person name="Huang S."/>
            <person name="Brinkmann H."/>
            <person name="Rohde M."/>
            <person name="Jarek M."/>
            <person name="Friedl T."/>
            <person name="Seufert S."/>
            <person name="Schumacher M."/>
            <person name="Overmann J."/>
            <person name="Neumann-Schaal M."/>
            <person name="Petersen J."/>
        </authorList>
    </citation>
    <scope>NUCLEOTIDE SEQUENCE [LARGE SCALE GENOMIC DNA]</scope>
    <source>
        <strain evidence="1 2">SAG 1403-4b</strain>
    </source>
</reference>
<sequence length="73" mass="8178">MNPDILNNLETKINDGIGTFEELDSVCSQLLGIINSCQKTEPQLATKANELMERLRPNWSSVSFQAWVIGEIL</sequence>
<name>A0A3S1BPU0_ANAVA</name>
<dbReference type="Proteomes" id="UP000276103">
    <property type="component" value="Unassembled WGS sequence"/>
</dbReference>
<evidence type="ECO:0000313" key="1">
    <source>
        <dbReference type="EMBL" id="RUS92910.1"/>
    </source>
</evidence>
<dbReference type="OrthoDB" id="495667at2"/>
<organism evidence="1 2">
    <name type="scientific">Trichormus variabilis SAG 1403-4b</name>
    <dbReference type="NCBI Taxonomy" id="447716"/>
    <lineage>
        <taxon>Bacteria</taxon>
        <taxon>Bacillati</taxon>
        <taxon>Cyanobacteriota</taxon>
        <taxon>Cyanophyceae</taxon>
        <taxon>Nostocales</taxon>
        <taxon>Nostocaceae</taxon>
        <taxon>Trichormus</taxon>
    </lineage>
</organism>
<evidence type="ECO:0000313" key="2">
    <source>
        <dbReference type="Proteomes" id="UP000276103"/>
    </source>
</evidence>
<dbReference type="EMBL" id="RSCM01000022">
    <property type="protein sequence ID" value="RUS92910.1"/>
    <property type="molecule type" value="Genomic_DNA"/>
</dbReference>
<accession>A0A3S1BPU0</accession>
<comment type="caution">
    <text evidence="1">The sequence shown here is derived from an EMBL/GenBank/DDBJ whole genome shotgun (WGS) entry which is preliminary data.</text>
</comment>
<gene>
    <name evidence="1" type="ORF">DSM107003_46570</name>
</gene>
<keyword evidence="2" id="KW-1185">Reference proteome</keyword>
<dbReference type="AlphaFoldDB" id="A0A3S1BPU0"/>